<evidence type="ECO:0000313" key="1">
    <source>
        <dbReference type="EMBL" id="AHY42826.1"/>
    </source>
</evidence>
<dbReference type="EMBL" id="CP007509">
    <property type="protein sequence ID" value="AHY42826.1"/>
    <property type="molecule type" value="Genomic_DNA"/>
</dbReference>
<protein>
    <submittedName>
        <fullName evidence="1">Uncharacterized protein</fullName>
    </submittedName>
</protein>
<organism evidence="1 2">
    <name type="scientific">Stutzerimonas stutzeri</name>
    <name type="common">Pseudomonas stutzeri</name>
    <dbReference type="NCBI Taxonomy" id="316"/>
    <lineage>
        <taxon>Bacteria</taxon>
        <taxon>Pseudomonadati</taxon>
        <taxon>Pseudomonadota</taxon>
        <taxon>Gammaproteobacteria</taxon>
        <taxon>Pseudomonadales</taxon>
        <taxon>Pseudomonadaceae</taxon>
        <taxon>Stutzerimonas</taxon>
    </lineage>
</organism>
<evidence type="ECO:0000313" key="2">
    <source>
        <dbReference type="Proteomes" id="UP000025238"/>
    </source>
</evidence>
<dbReference type="Proteomes" id="UP000025238">
    <property type="component" value="Chromosome"/>
</dbReference>
<sequence length="76" mass="8197">MFDDVMGLMVGCANRFDAGVRDAFGTSIVNEVLSPILENIAFLRSFSEDYQRQVAAIHCVLAEAQGVGTSHSECDA</sequence>
<gene>
    <name evidence="1" type="ORF">UIB01_10230</name>
</gene>
<dbReference type="PATRIC" id="fig|316.97.peg.2049"/>
<proteinExistence type="predicted"/>
<dbReference type="AlphaFoldDB" id="A0A023WS55"/>
<name>A0A023WS55_STUST</name>
<reference evidence="1 2" key="1">
    <citation type="submission" date="2014-03" db="EMBL/GenBank/DDBJ databases">
        <title>Complete genome sequence of Pseudomonas stutzeri 19SMN4.</title>
        <authorList>
            <person name="Brunet-Galmes I."/>
            <person name="Nogales B."/>
            <person name="Busquets A."/>
            <person name="Pena A."/>
            <person name="Gomila M."/>
            <person name="Garcia-Valdes E."/>
            <person name="Lalucat J."/>
            <person name="Bennasar A."/>
            <person name="Bosch R."/>
        </authorList>
    </citation>
    <scope>NUCLEOTIDE SEQUENCE [LARGE SCALE GENOMIC DNA]</scope>
    <source>
        <strain evidence="1 2">19SMN4</strain>
    </source>
</reference>
<accession>A0A023WS55</accession>
<dbReference type="KEGG" id="pstu:UIB01_10230"/>